<dbReference type="GO" id="GO:0005737">
    <property type="term" value="C:cytoplasm"/>
    <property type="evidence" value="ECO:0007669"/>
    <property type="project" value="UniProtKB-SubCell"/>
</dbReference>
<dbReference type="PANTHER" id="PTHR35786">
    <property type="entry name" value="REDOX-SENSING TRANSCRIPTIONAL REPRESSOR REX"/>
    <property type="match status" value="1"/>
</dbReference>
<feature type="domain" description="CoA-binding" evidence="8">
    <location>
        <begin position="83"/>
        <end position="184"/>
    </location>
</feature>
<evidence type="ECO:0000256" key="2">
    <source>
        <dbReference type="ARBA" id="ARBA00022491"/>
    </source>
</evidence>
<dbReference type="Proteomes" id="UP000192731">
    <property type="component" value="Unassembled WGS sequence"/>
</dbReference>
<evidence type="ECO:0000313" key="10">
    <source>
        <dbReference type="Proteomes" id="UP000192731"/>
    </source>
</evidence>
<name>A0A1W1V7W2_DESTI</name>
<protein>
    <recommendedName>
        <fullName evidence="7">Redox-sensing transcriptional repressor Rex</fullName>
    </recommendedName>
</protein>
<evidence type="ECO:0000256" key="6">
    <source>
        <dbReference type="ARBA" id="ARBA00023163"/>
    </source>
</evidence>
<feature type="DNA-binding region" description="H-T-H motif" evidence="7">
    <location>
        <begin position="20"/>
        <end position="59"/>
    </location>
</feature>
<organism evidence="9 10">
    <name type="scientific">Desulfonispora thiosulfatigenes DSM 11270</name>
    <dbReference type="NCBI Taxonomy" id="656914"/>
    <lineage>
        <taxon>Bacteria</taxon>
        <taxon>Bacillati</taxon>
        <taxon>Bacillota</taxon>
        <taxon>Clostridia</taxon>
        <taxon>Eubacteriales</taxon>
        <taxon>Peptococcaceae</taxon>
        <taxon>Desulfonispora</taxon>
    </lineage>
</organism>
<dbReference type="PANTHER" id="PTHR35786:SF1">
    <property type="entry name" value="REDOX-SENSING TRANSCRIPTIONAL REPRESSOR REX 1"/>
    <property type="match status" value="1"/>
</dbReference>
<sequence length="216" mass="24446">MKSYFKAPKVSGAVIKRLPMYYRFLFSLYNNHVERISSRELSHMMGITSSQLRQDLSHFGEFGQQGYGYRVDELLKIISDILGITNHYTGVIIGAGNIGRAILTYPGFIQRGFMVMGIFDNDPKKIGQTARDLYIKPMDELPQFLQEEHIDIGIIVTPAKSAQIAADVLVENGVKGIWNFAPTDLKIADNVIVENMYLGDSLLELFYKIKERSESE</sequence>
<dbReference type="InterPro" id="IPR058236">
    <property type="entry name" value="Rex_actinobacterial-type"/>
</dbReference>
<dbReference type="Pfam" id="PF06971">
    <property type="entry name" value="Put_DNA-bind_N"/>
    <property type="match status" value="1"/>
</dbReference>
<dbReference type="NCBIfam" id="NF003995">
    <property type="entry name" value="PRK05472.2-4"/>
    <property type="match status" value="1"/>
</dbReference>
<keyword evidence="1 7" id="KW-0963">Cytoplasm</keyword>
<dbReference type="GO" id="GO:0003677">
    <property type="term" value="F:DNA binding"/>
    <property type="evidence" value="ECO:0007669"/>
    <property type="project" value="UniProtKB-UniRule"/>
</dbReference>
<feature type="binding site" evidence="7">
    <location>
        <begin position="94"/>
        <end position="99"/>
    </location>
    <ligand>
        <name>NAD(+)</name>
        <dbReference type="ChEBI" id="CHEBI:57540"/>
    </ligand>
</feature>
<reference evidence="9 10" key="1">
    <citation type="submission" date="2017-04" db="EMBL/GenBank/DDBJ databases">
        <authorList>
            <person name="Afonso C.L."/>
            <person name="Miller P.J."/>
            <person name="Scott M.A."/>
            <person name="Spackman E."/>
            <person name="Goraichik I."/>
            <person name="Dimitrov K.M."/>
            <person name="Suarez D.L."/>
            <person name="Swayne D.E."/>
        </authorList>
    </citation>
    <scope>NUCLEOTIDE SEQUENCE [LARGE SCALE GENOMIC DNA]</scope>
    <source>
        <strain evidence="9 10">DSM 11270</strain>
    </source>
</reference>
<dbReference type="InterPro" id="IPR009718">
    <property type="entry name" value="Rex_DNA-bd_C_dom"/>
</dbReference>
<keyword evidence="2 7" id="KW-0678">Repressor</keyword>
<evidence type="ECO:0000256" key="4">
    <source>
        <dbReference type="ARBA" id="ARBA00023027"/>
    </source>
</evidence>
<keyword evidence="3 7" id="KW-0805">Transcription regulation</keyword>
<dbReference type="AlphaFoldDB" id="A0A1W1V7W2"/>
<dbReference type="InterPro" id="IPR003781">
    <property type="entry name" value="CoA-bd"/>
</dbReference>
<dbReference type="InterPro" id="IPR036388">
    <property type="entry name" value="WH-like_DNA-bd_sf"/>
</dbReference>
<accession>A0A1W1V7W2</accession>
<dbReference type="InterPro" id="IPR036291">
    <property type="entry name" value="NAD(P)-bd_dom_sf"/>
</dbReference>
<keyword evidence="4 7" id="KW-0520">NAD</keyword>
<dbReference type="SUPFAM" id="SSF46785">
    <property type="entry name" value="Winged helix' DNA-binding domain"/>
    <property type="match status" value="1"/>
</dbReference>
<dbReference type="GO" id="GO:0051775">
    <property type="term" value="P:response to redox state"/>
    <property type="evidence" value="ECO:0007669"/>
    <property type="project" value="InterPro"/>
</dbReference>
<dbReference type="GO" id="GO:0003700">
    <property type="term" value="F:DNA-binding transcription factor activity"/>
    <property type="evidence" value="ECO:0007669"/>
    <property type="project" value="UniProtKB-UniRule"/>
</dbReference>
<dbReference type="Gene3D" id="3.40.50.720">
    <property type="entry name" value="NAD(P)-binding Rossmann-like Domain"/>
    <property type="match status" value="1"/>
</dbReference>
<comment type="function">
    <text evidence="7">Modulates transcription in response to changes in cellular NADH/NAD(+) redox state.</text>
</comment>
<dbReference type="SUPFAM" id="SSF51735">
    <property type="entry name" value="NAD(P)-binding Rossmann-fold domains"/>
    <property type="match status" value="1"/>
</dbReference>
<dbReference type="HAMAP" id="MF_01131">
    <property type="entry name" value="Rex"/>
    <property type="match status" value="1"/>
</dbReference>
<dbReference type="NCBIfam" id="NF003993">
    <property type="entry name" value="PRK05472.2-2"/>
    <property type="match status" value="1"/>
</dbReference>
<dbReference type="NCBIfam" id="NF003989">
    <property type="entry name" value="PRK05472.1-3"/>
    <property type="match status" value="1"/>
</dbReference>
<dbReference type="NCBIfam" id="NF003994">
    <property type="entry name" value="PRK05472.2-3"/>
    <property type="match status" value="1"/>
</dbReference>
<dbReference type="InterPro" id="IPR022876">
    <property type="entry name" value="Tscrpt_rep_Rex"/>
</dbReference>
<gene>
    <name evidence="7" type="primary">rex</name>
    <name evidence="9" type="ORF">SAMN00017405_0600</name>
</gene>
<dbReference type="GO" id="GO:0045892">
    <property type="term" value="P:negative regulation of DNA-templated transcription"/>
    <property type="evidence" value="ECO:0007669"/>
    <property type="project" value="InterPro"/>
</dbReference>
<dbReference type="NCBIfam" id="NF003990">
    <property type="entry name" value="PRK05472.1-4"/>
    <property type="match status" value="1"/>
</dbReference>
<dbReference type="NCBIfam" id="NF003996">
    <property type="entry name" value="PRK05472.2-5"/>
    <property type="match status" value="1"/>
</dbReference>
<keyword evidence="10" id="KW-1185">Reference proteome</keyword>
<comment type="subcellular location">
    <subcellularLocation>
        <location evidence="7">Cytoplasm</location>
    </subcellularLocation>
</comment>
<dbReference type="InterPro" id="IPR036390">
    <property type="entry name" value="WH_DNA-bd_sf"/>
</dbReference>
<evidence type="ECO:0000256" key="5">
    <source>
        <dbReference type="ARBA" id="ARBA00023125"/>
    </source>
</evidence>
<evidence type="ECO:0000256" key="1">
    <source>
        <dbReference type="ARBA" id="ARBA00022490"/>
    </source>
</evidence>
<dbReference type="EMBL" id="FWWT01000016">
    <property type="protein sequence ID" value="SMB89353.1"/>
    <property type="molecule type" value="Genomic_DNA"/>
</dbReference>
<dbReference type="RefSeq" id="WP_084052985.1">
    <property type="nucleotide sequence ID" value="NZ_FWWT01000016.1"/>
</dbReference>
<dbReference type="SMART" id="SM00881">
    <property type="entry name" value="CoA_binding"/>
    <property type="match status" value="1"/>
</dbReference>
<dbReference type="OrthoDB" id="9784760at2"/>
<evidence type="ECO:0000313" key="9">
    <source>
        <dbReference type="EMBL" id="SMB89353.1"/>
    </source>
</evidence>
<keyword evidence="6 7" id="KW-0804">Transcription</keyword>
<evidence type="ECO:0000256" key="3">
    <source>
        <dbReference type="ARBA" id="ARBA00023015"/>
    </source>
</evidence>
<evidence type="ECO:0000259" key="8">
    <source>
        <dbReference type="SMART" id="SM00881"/>
    </source>
</evidence>
<dbReference type="Gene3D" id="1.10.10.10">
    <property type="entry name" value="Winged helix-like DNA-binding domain superfamily/Winged helix DNA-binding domain"/>
    <property type="match status" value="1"/>
</dbReference>
<proteinExistence type="inferred from homology"/>
<dbReference type="STRING" id="656914.SAMN00017405_0600"/>
<keyword evidence="5 7" id="KW-0238">DNA-binding</keyword>
<evidence type="ECO:0000256" key="7">
    <source>
        <dbReference type="HAMAP-Rule" id="MF_01131"/>
    </source>
</evidence>
<comment type="subunit">
    <text evidence="7">Homodimer.</text>
</comment>
<dbReference type="Pfam" id="PF02629">
    <property type="entry name" value="CoA_binding"/>
    <property type="match status" value="1"/>
</dbReference>
<comment type="similarity">
    <text evidence="7">Belongs to the transcriptional regulatory Rex family.</text>
</comment>